<gene>
    <name evidence="14" type="ORF">TRIVIDRAFT_33881</name>
</gene>
<keyword evidence="6 12" id="KW-0809">Transit peptide</keyword>
<evidence type="ECO:0000256" key="2">
    <source>
        <dbReference type="ARBA" id="ARBA00007294"/>
    </source>
</evidence>
<dbReference type="InterPro" id="IPR007992">
    <property type="entry name" value="CybS"/>
</dbReference>
<evidence type="ECO:0000256" key="9">
    <source>
        <dbReference type="ARBA" id="ARBA00023136"/>
    </source>
</evidence>
<dbReference type="HOGENOM" id="CLU_096618_0_1_1"/>
<dbReference type="GO" id="GO:0006099">
    <property type="term" value="P:tricarboxylic acid cycle"/>
    <property type="evidence" value="ECO:0007669"/>
    <property type="project" value="TreeGrafter"/>
</dbReference>
<evidence type="ECO:0000256" key="4">
    <source>
        <dbReference type="ARBA" id="ARBA00022692"/>
    </source>
</evidence>
<dbReference type="RefSeq" id="XP_013961218.1">
    <property type="nucleotide sequence ID" value="XM_014105743.1"/>
</dbReference>
<organism evidence="14 15">
    <name type="scientific">Hypocrea virens (strain Gv29-8 / FGSC 10586)</name>
    <name type="common">Gliocladium virens</name>
    <name type="synonym">Trichoderma virens</name>
    <dbReference type="NCBI Taxonomy" id="413071"/>
    <lineage>
        <taxon>Eukaryota</taxon>
        <taxon>Fungi</taxon>
        <taxon>Dikarya</taxon>
        <taxon>Ascomycota</taxon>
        <taxon>Pezizomycotina</taxon>
        <taxon>Sordariomycetes</taxon>
        <taxon>Hypocreomycetidae</taxon>
        <taxon>Hypocreales</taxon>
        <taxon>Hypocreaceae</taxon>
        <taxon>Trichoderma</taxon>
    </lineage>
</organism>
<dbReference type="FunCoup" id="G9MF35">
    <property type="interactions" value="238"/>
</dbReference>
<comment type="similarity">
    <text evidence="2 12">Belongs to the CybS family.</text>
</comment>
<feature type="non-terminal residue" evidence="14">
    <location>
        <position position="1"/>
    </location>
</feature>
<dbReference type="GO" id="GO:0005743">
    <property type="term" value="C:mitochondrial inner membrane"/>
    <property type="evidence" value="ECO:0007669"/>
    <property type="project" value="UniProtKB-SubCell"/>
</dbReference>
<feature type="binding site" description="axial binding residue" evidence="11">
    <location>
        <position position="113"/>
    </location>
    <ligand>
        <name>heme b</name>
        <dbReference type="ChEBI" id="CHEBI:60344"/>
        <note>ligand shared with SDHC</note>
    </ligand>
    <ligandPart>
        <name>Fe</name>
        <dbReference type="ChEBI" id="CHEBI:18248"/>
    </ligandPart>
</feature>
<keyword evidence="4" id="KW-0812">Transmembrane</keyword>
<dbReference type="Gene3D" id="1.20.1300.10">
    <property type="entry name" value="Fumarate reductase/succinate dehydrogenase, transmembrane subunit"/>
    <property type="match status" value="1"/>
</dbReference>
<evidence type="ECO:0000256" key="6">
    <source>
        <dbReference type="ARBA" id="ARBA00022946"/>
    </source>
</evidence>
<dbReference type="STRING" id="413071.G9MF35"/>
<dbReference type="GO" id="GO:0048039">
    <property type="term" value="F:ubiquinone binding"/>
    <property type="evidence" value="ECO:0007669"/>
    <property type="project" value="TreeGrafter"/>
</dbReference>
<accession>G9MF35</accession>
<dbReference type="InParanoid" id="G9MF35"/>
<evidence type="ECO:0000256" key="3">
    <source>
        <dbReference type="ARBA" id="ARBA00022448"/>
    </source>
</evidence>
<dbReference type="Proteomes" id="UP000007115">
    <property type="component" value="Unassembled WGS sequence"/>
</dbReference>
<comment type="caution">
    <text evidence="14">The sequence shown here is derived from an EMBL/GenBank/DDBJ whole genome shotgun (WGS) entry which is preliminary data.</text>
</comment>
<dbReference type="PANTHER" id="PTHR13337">
    <property type="entry name" value="SUCCINATE DEHYDROGENASE"/>
    <property type="match status" value="1"/>
</dbReference>
<dbReference type="OMA" id="AGWESCI"/>
<dbReference type="EMBL" id="ABDF02000001">
    <property type="protein sequence ID" value="EHK27001.1"/>
    <property type="molecule type" value="Genomic_DNA"/>
</dbReference>
<comment type="subcellular location">
    <subcellularLocation>
        <location evidence="1 12">Mitochondrion inner membrane</location>
        <topology evidence="1 12">Multi-pass membrane protein</topology>
    </subcellularLocation>
</comment>
<dbReference type="eggNOG" id="KOG4097">
    <property type="taxonomic scope" value="Eukaryota"/>
</dbReference>
<dbReference type="GO" id="GO:0006121">
    <property type="term" value="P:mitochondrial electron transport, succinate to ubiquinone"/>
    <property type="evidence" value="ECO:0007669"/>
    <property type="project" value="TreeGrafter"/>
</dbReference>
<name>G9MF35_HYPVG</name>
<dbReference type="CDD" id="cd03496">
    <property type="entry name" value="SQR_TypeC_CybS"/>
    <property type="match status" value="1"/>
</dbReference>
<dbReference type="GO" id="GO:0020037">
    <property type="term" value="F:heme binding"/>
    <property type="evidence" value="ECO:0007669"/>
    <property type="project" value="TreeGrafter"/>
</dbReference>
<keyword evidence="9 12" id="KW-0472">Membrane</keyword>
<dbReference type="PANTHER" id="PTHR13337:SF2">
    <property type="entry name" value="SUCCINATE DEHYDROGENASE [UBIQUINONE] CYTOCHROME B SMALL SUBUNIT, MITOCHONDRIAL"/>
    <property type="match status" value="1"/>
</dbReference>
<keyword evidence="7" id="KW-1133">Transmembrane helix</keyword>
<evidence type="ECO:0000256" key="13">
    <source>
        <dbReference type="SAM" id="MobiDB-lite"/>
    </source>
</evidence>
<keyword evidence="11" id="KW-0479">Metal-binding</keyword>
<evidence type="ECO:0000256" key="7">
    <source>
        <dbReference type="ARBA" id="ARBA00022989"/>
    </source>
</evidence>
<protein>
    <recommendedName>
        <fullName evidence="12">Succinate dehydrogenase [ubiquinone] cytochrome b small subunit</fullName>
    </recommendedName>
</protein>
<evidence type="ECO:0000256" key="5">
    <source>
        <dbReference type="ARBA" id="ARBA00022792"/>
    </source>
</evidence>
<evidence type="ECO:0000256" key="8">
    <source>
        <dbReference type="ARBA" id="ARBA00023128"/>
    </source>
</evidence>
<evidence type="ECO:0000313" key="15">
    <source>
        <dbReference type="Proteomes" id="UP000007115"/>
    </source>
</evidence>
<dbReference type="VEuPathDB" id="FungiDB:TRIVIDRAFT_33881"/>
<proteinExistence type="inferred from homology"/>
<dbReference type="InterPro" id="IPR034804">
    <property type="entry name" value="SQR/QFR_C/D"/>
</dbReference>
<keyword evidence="11" id="KW-0408">Iron</keyword>
<dbReference type="GO" id="GO:0046872">
    <property type="term" value="F:metal ion binding"/>
    <property type="evidence" value="ECO:0007669"/>
    <property type="project" value="UniProtKB-KW"/>
</dbReference>
<keyword evidence="8 12" id="KW-0496">Mitochondrion</keyword>
<reference evidence="14 15" key="1">
    <citation type="journal article" date="2011" name="Genome Biol.">
        <title>Comparative genome sequence analysis underscores mycoparasitism as the ancestral life style of Trichoderma.</title>
        <authorList>
            <person name="Kubicek C.P."/>
            <person name="Herrera-Estrella A."/>
            <person name="Seidl-Seiboth V."/>
            <person name="Martinez D.A."/>
            <person name="Druzhinina I.S."/>
            <person name="Thon M."/>
            <person name="Zeilinger S."/>
            <person name="Casas-Flores S."/>
            <person name="Horwitz B.A."/>
            <person name="Mukherjee P.K."/>
            <person name="Mukherjee M."/>
            <person name="Kredics L."/>
            <person name="Alcaraz L.D."/>
            <person name="Aerts A."/>
            <person name="Antal Z."/>
            <person name="Atanasova L."/>
            <person name="Cervantes-Badillo M.G."/>
            <person name="Challacombe J."/>
            <person name="Chertkov O."/>
            <person name="McCluskey K."/>
            <person name="Coulpier F."/>
            <person name="Deshpande N."/>
            <person name="von Doehren H."/>
            <person name="Ebbole D.J."/>
            <person name="Esquivel-Naranjo E.U."/>
            <person name="Fekete E."/>
            <person name="Flipphi M."/>
            <person name="Glaser F."/>
            <person name="Gomez-Rodriguez E.Y."/>
            <person name="Gruber S."/>
            <person name="Han C."/>
            <person name="Henrissat B."/>
            <person name="Hermosa R."/>
            <person name="Hernandez-Onate M."/>
            <person name="Karaffa L."/>
            <person name="Kosti I."/>
            <person name="Le Crom S."/>
            <person name="Lindquist E."/>
            <person name="Lucas S."/>
            <person name="Luebeck M."/>
            <person name="Luebeck P.S."/>
            <person name="Margeot A."/>
            <person name="Metz B."/>
            <person name="Misra M."/>
            <person name="Nevalainen H."/>
            <person name="Omann M."/>
            <person name="Packer N."/>
            <person name="Perrone G."/>
            <person name="Uresti-Rivera E.E."/>
            <person name="Salamov A."/>
            <person name="Schmoll M."/>
            <person name="Seiboth B."/>
            <person name="Shapiro H."/>
            <person name="Sukno S."/>
            <person name="Tamayo-Ramos J.A."/>
            <person name="Tisch D."/>
            <person name="Wiest A."/>
            <person name="Wilkinson H.H."/>
            <person name="Zhang M."/>
            <person name="Coutinho P.M."/>
            <person name="Kenerley C.M."/>
            <person name="Monte E."/>
            <person name="Baker S.E."/>
            <person name="Grigoriev I.V."/>
        </authorList>
    </citation>
    <scope>NUCLEOTIDE SEQUENCE [LARGE SCALE GENOMIC DNA]</scope>
    <source>
        <strain evidence="15">Gv29-8 / FGSC 10586</strain>
    </source>
</reference>
<evidence type="ECO:0000256" key="11">
    <source>
        <dbReference type="PIRSR" id="PIRSR607992-2"/>
    </source>
</evidence>
<dbReference type="GeneID" id="25793262"/>
<evidence type="ECO:0000256" key="1">
    <source>
        <dbReference type="ARBA" id="ARBA00004448"/>
    </source>
</evidence>
<evidence type="ECO:0000256" key="12">
    <source>
        <dbReference type="RuleBase" id="RU364031"/>
    </source>
</evidence>
<feature type="binding site" evidence="10">
    <location>
        <position position="125"/>
    </location>
    <ligand>
        <name>a ubiquinone</name>
        <dbReference type="ChEBI" id="CHEBI:16389"/>
        <note>ligand shared with IP/SDHB</note>
    </ligand>
</feature>
<dbReference type="Pfam" id="PF05328">
    <property type="entry name" value="CybS"/>
    <property type="match status" value="1"/>
</dbReference>
<evidence type="ECO:0000313" key="14">
    <source>
        <dbReference type="EMBL" id="EHK27001.1"/>
    </source>
</evidence>
<keyword evidence="15" id="KW-1185">Reference proteome</keyword>
<keyword evidence="5 12" id="KW-0999">Mitochondrion inner membrane</keyword>
<dbReference type="AlphaFoldDB" id="G9MF35"/>
<evidence type="ECO:0000256" key="10">
    <source>
        <dbReference type="PIRSR" id="PIRSR607992-1"/>
    </source>
</evidence>
<feature type="region of interest" description="Disordered" evidence="13">
    <location>
        <begin position="46"/>
        <end position="65"/>
    </location>
</feature>
<dbReference type="OrthoDB" id="18577at2759"/>
<dbReference type="SUPFAM" id="SSF81343">
    <property type="entry name" value="Fumarate reductase respiratory complex transmembrane subunits"/>
    <property type="match status" value="1"/>
</dbReference>
<keyword evidence="3" id="KW-0813">Transport</keyword>
<sequence length="173" mass="18883">LSSIMRPSILRQTALAARYTKPACAFQSNAIKASAFHAYTQRSAILPPGPRENPSAINDPVPTPNPNASHGSYHWTFERLLAVGLMPLSIMPSAAGSLNPTTDAILCSAILLHSHLGFQSVIIDYIPKTRYLSLRKILWWGLNLATVTVGVGLYKFETNDIGVTEAIKKIWKA</sequence>